<feature type="transmembrane region" description="Helical" evidence="8">
    <location>
        <begin position="256"/>
        <end position="276"/>
    </location>
</feature>
<evidence type="ECO:0000256" key="6">
    <source>
        <dbReference type="ARBA" id="ARBA00022989"/>
    </source>
</evidence>
<dbReference type="GO" id="GO:0005886">
    <property type="term" value="C:plasma membrane"/>
    <property type="evidence" value="ECO:0007669"/>
    <property type="project" value="UniProtKB-SubCell"/>
</dbReference>
<name>A0A0F9W6M9_9ZZZZ</name>
<keyword evidence="4 8" id="KW-0812">Transmembrane</keyword>
<comment type="caution">
    <text evidence="9">The sequence shown here is derived from an EMBL/GenBank/DDBJ whole genome shotgun (WGS) entry which is preliminary data.</text>
</comment>
<organism evidence="9">
    <name type="scientific">marine sediment metagenome</name>
    <dbReference type="NCBI Taxonomy" id="412755"/>
    <lineage>
        <taxon>unclassified sequences</taxon>
        <taxon>metagenomes</taxon>
        <taxon>ecological metagenomes</taxon>
    </lineage>
</organism>
<protein>
    <recommendedName>
        <fullName evidence="10">Dicarboxylate/amino acid:cation symporter</fullName>
    </recommendedName>
</protein>
<keyword evidence="5" id="KW-0769">Symport</keyword>
<feature type="transmembrane region" description="Helical" evidence="8">
    <location>
        <begin position="32"/>
        <end position="55"/>
    </location>
</feature>
<evidence type="ECO:0000256" key="4">
    <source>
        <dbReference type="ARBA" id="ARBA00022692"/>
    </source>
</evidence>
<feature type="transmembrane region" description="Helical" evidence="8">
    <location>
        <begin position="75"/>
        <end position="96"/>
    </location>
</feature>
<dbReference type="SUPFAM" id="SSF118215">
    <property type="entry name" value="Proton glutamate symport protein"/>
    <property type="match status" value="1"/>
</dbReference>
<dbReference type="Pfam" id="PF00375">
    <property type="entry name" value="SDF"/>
    <property type="match status" value="1"/>
</dbReference>
<feature type="transmembrane region" description="Helical" evidence="8">
    <location>
        <begin position="386"/>
        <end position="410"/>
    </location>
</feature>
<evidence type="ECO:0008006" key="10">
    <source>
        <dbReference type="Google" id="ProtNLM"/>
    </source>
</evidence>
<dbReference type="PRINTS" id="PR00173">
    <property type="entry name" value="EDTRNSPORT"/>
</dbReference>
<feature type="transmembrane region" description="Helical" evidence="8">
    <location>
        <begin position="358"/>
        <end position="380"/>
    </location>
</feature>
<dbReference type="InterPro" id="IPR001991">
    <property type="entry name" value="Na-dicarboxylate_symporter"/>
</dbReference>
<accession>A0A0F9W6M9</accession>
<dbReference type="PANTHER" id="PTHR42865">
    <property type="entry name" value="PROTON/GLUTAMATE-ASPARTATE SYMPORTER"/>
    <property type="match status" value="1"/>
</dbReference>
<evidence type="ECO:0000256" key="5">
    <source>
        <dbReference type="ARBA" id="ARBA00022847"/>
    </source>
</evidence>
<dbReference type="GO" id="GO:0006835">
    <property type="term" value="P:dicarboxylic acid transport"/>
    <property type="evidence" value="ECO:0007669"/>
    <property type="project" value="TreeGrafter"/>
</dbReference>
<keyword evidence="6 8" id="KW-1133">Transmembrane helix</keyword>
<evidence type="ECO:0000256" key="2">
    <source>
        <dbReference type="ARBA" id="ARBA00022448"/>
    </source>
</evidence>
<keyword evidence="3" id="KW-1003">Cell membrane</keyword>
<evidence type="ECO:0000256" key="3">
    <source>
        <dbReference type="ARBA" id="ARBA00022475"/>
    </source>
</evidence>
<keyword evidence="2" id="KW-0813">Transport</keyword>
<sequence>MPSTPDSALRSLHLRSLRYLGDYLTGLVKDRLWLKVLIGMFLGLCIGALLGPSMGLVEPATGSMIGSWLAFPGQLFLATIQMIVIPLVIASVIRGLAASENLEQLRKLGVRVSLFFAVTTAMAAIIGLWLGDLLKPGRLLQGQQPGANLEQPEVTSATIPSLTEFPSAVIGLLPGNPLDAMVEGQMLQVVIFSIIVGIALVTMVPAAARPMLDLLDSLQQICMTVVRWAMRLAPYAVFGLMAQLTTTLGVAALGGMAFYVATVIIGLMLLLLVYLLLLRVFSGVRPLGFLRDARDVLLLAFSTSSSAAVMPLSIRTAEDRLHVRPSISQFVIPLGATINMNGTALYQAVATMFLAQVYGIDLSMASMALVVAIAVGASIGSPATPGVGIVILAMVLESVGIPAAGIALIMGVDRILDMCRTAINVTGDLVTCRLMEEWVGGKGDAEDRLAQQAVREQQHLQEKTGPPSTS</sequence>
<evidence type="ECO:0000256" key="1">
    <source>
        <dbReference type="ARBA" id="ARBA00004651"/>
    </source>
</evidence>
<evidence type="ECO:0000256" key="7">
    <source>
        <dbReference type="ARBA" id="ARBA00023136"/>
    </source>
</evidence>
<feature type="transmembrane region" description="Helical" evidence="8">
    <location>
        <begin position="108"/>
        <end position="130"/>
    </location>
</feature>
<evidence type="ECO:0000313" key="9">
    <source>
        <dbReference type="EMBL" id="KKO12936.1"/>
    </source>
</evidence>
<dbReference type="GO" id="GO:0015293">
    <property type="term" value="F:symporter activity"/>
    <property type="evidence" value="ECO:0007669"/>
    <property type="project" value="UniProtKB-KW"/>
</dbReference>
<dbReference type="AlphaFoldDB" id="A0A0F9W6M9"/>
<feature type="transmembrane region" description="Helical" evidence="8">
    <location>
        <begin position="186"/>
        <end position="208"/>
    </location>
</feature>
<dbReference type="PANTHER" id="PTHR42865:SF7">
    <property type="entry name" value="PROTON_GLUTAMATE-ASPARTATE SYMPORTER"/>
    <property type="match status" value="1"/>
</dbReference>
<dbReference type="InterPro" id="IPR036458">
    <property type="entry name" value="Na:dicarbo_symporter_sf"/>
</dbReference>
<dbReference type="Gene3D" id="1.10.3860.10">
    <property type="entry name" value="Sodium:dicarboxylate symporter"/>
    <property type="match status" value="1"/>
</dbReference>
<gene>
    <name evidence="9" type="ORF">LCGC14_0009530</name>
</gene>
<keyword evidence="7 8" id="KW-0472">Membrane</keyword>
<dbReference type="EMBL" id="LAZR01000001">
    <property type="protein sequence ID" value="KKO12936.1"/>
    <property type="molecule type" value="Genomic_DNA"/>
</dbReference>
<proteinExistence type="predicted"/>
<comment type="subcellular location">
    <subcellularLocation>
        <location evidence="1">Cell membrane</location>
        <topology evidence="1">Multi-pass membrane protein</topology>
    </subcellularLocation>
</comment>
<evidence type="ECO:0000256" key="8">
    <source>
        <dbReference type="SAM" id="Phobius"/>
    </source>
</evidence>
<dbReference type="FunFam" id="1.10.3860.10:FF:000001">
    <property type="entry name" value="C4-dicarboxylate transport protein"/>
    <property type="match status" value="1"/>
</dbReference>
<feature type="transmembrane region" description="Helical" evidence="8">
    <location>
        <begin position="228"/>
        <end position="250"/>
    </location>
</feature>
<reference evidence="9" key="1">
    <citation type="journal article" date="2015" name="Nature">
        <title>Complex archaea that bridge the gap between prokaryotes and eukaryotes.</title>
        <authorList>
            <person name="Spang A."/>
            <person name="Saw J.H."/>
            <person name="Jorgensen S.L."/>
            <person name="Zaremba-Niedzwiedzka K."/>
            <person name="Martijn J."/>
            <person name="Lind A.E."/>
            <person name="van Eijk R."/>
            <person name="Schleper C."/>
            <person name="Guy L."/>
            <person name="Ettema T.J."/>
        </authorList>
    </citation>
    <scope>NUCLEOTIDE SEQUENCE</scope>
</reference>